<keyword evidence="2" id="KW-1185">Reference proteome</keyword>
<dbReference type="Proteomes" id="UP000598775">
    <property type="component" value="Unassembled WGS sequence"/>
</dbReference>
<organism evidence="1 2">
    <name type="scientific">Subtercola lobariae</name>
    <dbReference type="NCBI Taxonomy" id="1588641"/>
    <lineage>
        <taxon>Bacteria</taxon>
        <taxon>Bacillati</taxon>
        <taxon>Actinomycetota</taxon>
        <taxon>Actinomycetes</taxon>
        <taxon>Micrococcales</taxon>
        <taxon>Microbacteriaceae</taxon>
        <taxon>Subtercola</taxon>
    </lineage>
</organism>
<proteinExistence type="predicted"/>
<dbReference type="AlphaFoldDB" id="A0A917EUX0"/>
<sequence length="115" mass="12844">MLKQAIATAITGRFSRRVRGEAVRPRETRVGSGATAGAAWRPGAWYVERRNSAFRSSGQVLVTRAMRRSGCAISYVTARTWLPPHNPFSTASRRLLEFAAAQVPPHHCRFDPRHD</sequence>
<accession>A0A917EUX0</accession>
<evidence type="ECO:0000313" key="1">
    <source>
        <dbReference type="EMBL" id="GGF18016.1"/>
    </source>
</evidence>
<evidence type="ECO:0000313" key="2">
    <source>
        <dbReference type="Proteomes" id="UP000598775"/>
    </source>
</evidence>
<dbReference type="EMBL" id="BMGP01000002">
    <property type="protein sequence ID" value="GGF18016.1"/>
    <property type="molecule type" value="Genomic_DNA"/>
</dbReference>
<name>A0A917EUX0_9MICO</name>
<reference evidence="1 2" key="1">
    <citation type="journal article" date="2014" name="Int. J. Syst. Evol. Microbiol.">
        <title>Complete genome sequence of Corynebacterium casei LMG S-19264T (=DSM 44701T), isolated from a smear-ripened cheese.</title>
        <authorList>
            <consortium name="US DOE Joint Genome Institute (JGI-PGF)"/>
            <person name="Walter F."/>
            <person name="Albersmeier A."/>
            <person name="Kalinowski J."/>
            <person name="Ruckert C."/>
        </authorList>
    </citation>
    <scope>NUCLEOTIDE SEQUENCE [LARGE SCALE GENOMIC DNA]</scope>
    <source>
        <strain evidence="1 2">CGMCC 1.12976</strain>
    </source>
</reference>
<gene>
    <name evidence="1" type="ORF">GCM10011399_09640</name>
</gene>
<comment type="caution">
    <text evidence="1">The sequence shown here is derived from an EMBL/GenBank/DDBJ whole genome shotgun (WGS) entry which is preliminary data.</text>
</comment>
<protein>
    <submittedName>
        <fullName evidence="1">Uncharacterized protein</fullName>
    </submittedName>
</protein>